<dbReference type="Gene3D" id="3.40.50.1820">
    <property type="entry name" value="alpha/beta hydrolase"/>
    <property type="match status" value="1"/>
</dbReference>
<dbReference type="InterPro" id="IPR051321">
    <property type="entry name" value="PHA/PHB_synthase"/>
</dbReference>
<dbReference type="InterPro" id="IPR029058">
    <property type="entry name" value="AB_hydrolase_fold"/>
</dbReference>
<evidence type="ECO:0000313" key="2">
    <source>
        <dbReference type="Proteomes" id="UP001595530"/>
    </source>
</evidence>
<comment type="caution">
    <text evidence="1">The sequence shown here is derived from an EMBL/GenBank/DDBJ whole genome shotgun (WGS) entry which is preliminary data.</text>
</comment>
<evidence type="ECO:0000313" key="1">
    <source>
        <dbReference type="EMBL" id="MFC3109769.1"/>
    </source>
</evidence>
<reference evidence="2" key="1">
    <citation type="journal article" date="2019" name="Int. J. Syst. Evol. Microbiol.">
        <title>The Global Catalogue of Microorganisms (GCM) 10K type strain sequencing project: providing services to taxonomists for standard genome sequencing and annotation.</title>
        <authorList>
            <consortium name="The Broad Institute Genomics Platform"/>
            <consortium name="The Broad Institute Genome Sequencing Center for Infectious Disease"/>
            <person name="Wu L."/>
            <person name="Ma J."/>
        </authorList>
    </citation>
    <scope>NUCLEOTIDE SEQUENCE [LARGE SCALE GENOMIC DNA]</scope>
    <source>
        <strain evidence="2">KCTC 42986</strain>
    </source>
</reference>
<dbReference type="Pfam" id="PF11339">
    <property type="entry name" value="DUF3141"/>
    <property type="match status" value="1"/>
</dbReference>
<proteinExistence type="predicted"/>
<dbReference type="PANTHER" id="PTHR36837">
    <property type="entry name" value="POLY(3-HYDROXYALKANOATE) POLYMERASE SUBUNIT PHAC"/>
    <property type="match status" value="1"/>
</dbReference>
<dbReference type="PANTHER" id="PTHR36837:SF2">
    <property type="entry name" value="POLY(3-HYDROXYALKANOATE) POLYMERASE SUBUNIT PHAC"/>
    <property type="match status" value="1"/>
</dbReference>
<sequence>MNPVARSFGLFGPMVEYCVDAAQRNILYWDIMRQRGNQYLAHLAESGPHMLHYAVEPVMNGQQLDRPVNYDLVQIIAPQGIKFDPTRRPFVFIDPRAGHGPGIGGFKPESEIGVALKAGYPCYFIDFLPEPMPGQTIEDIARAEAIFLEQVIARHPQAEGKPCVVGNCQAGWAVMMLAAIRPELCGPIILAGSPLSYWAGVRGQNPMRYAGGLVGGSWITALLGDLGRGKFDGAWLVQNFEKLNPSNTLWSKQYDVYANIDTEAARYLDFERWWGAHINLNAEEIQFIVDELFIGNNLAAGKIQSSDGVAIDLRNIRSPILVFCSDGDNITPPQQALGWILDLYEDVDDIKSYGQAIFYAIHASVGHLGIFVSSAVAGKEHDKFSGNIEQIDLMMPGLYEVTFEAKTEKMVNPDRVSGTADWVMRFEERTLDDIRALVGNDAEDDRRFATAAHVSQVNLALYRTFAQPVVRALINAPLAEWMRRLHPLRLQYELLSDANPLLAPLGALAQQIREHRSPAAADNPLIALQDRASAQIVAALDTWRDLRDGCYEAAFLSLYGSPMLQAAVGIDPAAVGPMRKAGKTPLHVELVAARMAELKSHIATGGLRECLLRALFYVFMADRIADERLVEAGSRLLVKQEGMEDLTLAALRTLAHQQYSMLQIDTEATLAAIPALLPADREVRRKGFAIVREVVSAAGVISGEREDRMRRMAQLFGIDDLLPLK</sequence>
<keyword evidence="2" id="KW-1185">Reference proteome</keyword>
<dbReference type="InterPro" id="IPR024501">
    <property type="entry name" value="DUF3141"/>
</dbReference>
<name>A0ABV7F6E8_9BURK</name>
<dbReference type="SUPFAM" id="SSF53474">
    <property type="entry name" value="alpha/beta-Hydrolases"/>
    <property type="match status" value="1"/>
</dbReference>
<gene>
    <name evidence="1" type="ORF">ACFOFO_17660</name>
</gene>
<dbReference type="EMBL" id="JBHRTP010000054">
    <property type="protein sequence ID" value="MFC3109769.1"/>
    <property type="molecule type" value="Genomic_DNA"/>
</dbReference>
<protein>
    <submittedName>
        <fullName evidence="1">DUF3141 domain-containing protein</fullName>
    </submittedName>
</protein>
<accession>A0ABV7F6E8</accession>
<organism evidence="1 2">
    <name type="scientific">Undibacterium arcticum</name>
    <dbReference type="NCBI Taxonomy" id="1762892"/>
    <lineage>
        <taxon>Bacteria</taxon>
        <taxon>Pseudomonadati</taxon>
        <taxon>Pseudomonadota</taxon>
        <taxon>Betaproteobacteria</taxon>
        <taxon>Burkholderiales</taxon>
        <taxon>Oxalobacteraceae</taxon>
        <taxon>Undibacterium</taxon>
    </lineage>
</organism>
<dbReference type="Proteomes" id="UP001595530">
    <property type="component" value="Unassembled WGS sequence"/>
</dbReference>
<dbReference type="RefSeq" id="WP_390325722.1">
    <property type="nucleotide sequence ID" value="NZ_JBHRTP010000054.1"/>
</dbReference>